<name>A0A1I6KEI4_9FIRM</name>
<dbReference type="PANTHER" id="PTHR33376:SF7">
    <property type="entry name" value="C4-DICARBOXYLATE-BINDING PROTEIN DCTB"/>
    <property type="match status" value="1"/>
</dbReference>
<dbReference type="NCBIfam" id="NF037995">
    <property type="entry name" value="TRAP_S1"/>
    <property type="match status" value="1"/>
</dbReference>
<comment type="similarity">
    <text evidence="1">Belongs to the bacterial solute-binding protein 7 family.</text>
</comment>
<dbReference type="InterPro" id="IPR018389">
    <property type="entry name" value="DctP_fam"/>
</dbReference>
<evidence type="ECO:0000256" key="1">
    <source>
        <dbReference type="ARBA" id="ARBA00009023"/>
    </source>
</evidence>
<gene>
    <name evidence="5" type="ORF">SAMN02910262_02483</name>
</gene>
<proteinExistence type="inferred from homology"/>
<dbReference type="AlphaFoldDB" id="A0A1I6KEI4"/>
<sequence length="357" mass="39996">MKKRTVTIVLTAASLSLLAACGRTQEEKSRGTSADAMSAAITNPDEVYHIDLKFSNVFQPTEWNYKASEKLAKEITEKTDGHVSVTYYGQNQLDCYGDSVTQAVNGENWIGLEEPSLFAEYVGDCAVLVGPMLYENTEEYNYIMDSEVVKEIREKLAKENIHVLDTHFSFGFRNLITNREITKPEDLNGVKMRATSSPLFVKTLEAMGAIAQPMSFTDCLAAISSGEVEGFEGSTSTLAGAGAPYELVKNVAETHHLIATRWLFMPEDVYQSIPEKYRKIVDECAEDCGKWEQTSCDADEANMISELKNKGVTWNDVDHDAFEAACAPVYDWIEEEYLADPELHRKLNEKLTAFRKR</sequence>
<dbReference type="GO" id="GO:0055085">
    <property type="term" value="P:transmembrane transport"/>
    <property type="evidence" value="ECO:0007669"/>
    <property type="project" value="InterPro"/>
</dbReference>
<dbReference type="PANTHER" id="PTHR33376">
    <property type="match status" value="1"/>
</dbReference>
<dbReference type="Pfam" id="PF03480">
    <property type="entry name" value="DctP"/>
    <property type="match status" value="1"/>
</dbReference>
<dbReference type="PROSITE" id="PS51257">
    <property type="entry name" value="PROKAR_LIPOPROTEIN"/>
    <property type="match status" value="1"/>
</dbReference>
<evidence type="ECO:0000256" key="3">
    <source>
        <dbReference type="ARBA" id="ARBA00022729"/>
    </source>
</evidence>
<evidence type="ECO:0000313" key="6">
    <source>
        <dbReference type="Proteomes" id="UP000214760"/>
    </source>
</evidence>
<evidence type="ECO:0000256" key="4">
    <source>
        <dbReference type="SAM" id="SignalP"/>
    </source>
</evidence>
<accession>A0A1I6KEI4</accession>
<reference evidence="5 6" key="1">
    <citation type="submission" date="2016-10" db="EMBL/GenBank/DDBJ databases">
        <authorList>
            <person name="de Groot N.N."/>
        </authorList>
    </citation>
    <scope>NUCLEOTIDE SEQUENCE [LARGE SCALE GENOMIC DNA]</scope>
    <source>
        <strain evidence="5 6">F</strain>
    </source>
</reference>
<feature type="chain" id="PRO_5038916054" evidence="4">
    <location>
        <begin position="20"/>
        <end position="357"/>
    </location>
</feature>
<keyword evidence="2" id="KW-0813">Transport</keyword>
<feature type="signal peptide" evidence="4">
    <location>
        <begin position="1"/>
        <end position="19"/>
    </location>
</feature>
<dbReference type="EMBL" id="FOZC01000017">
    <property type="protein sequence ID" value="SFR89448.1"/>
    <property type="molecule type" value="Genomic_DNA"/>
</dbReference>
<dbReference type="Proteomes" id="UP000214760">
    <property type="component" value="Unassembled WGS sequence"/>
</dbReference>
<keyword evidence="3 4" id="KW-0732">Signal</keyword>
<evidence type="ECO:0000256" key="2">
    <source>
        <dbReference type="ARBA" id="ARBA00022448"/>
    </source>
</evidence>
<dbReference type="Gene3D" id="3.40.190.170">
    <property type="entry name" value="Bacterial extracellular solute-binding protein, family 7"/>
    <property type="match status" value="1"/>
</dbReference>
<dbReference type="RefSeq" id="WP_051684787.1">
    <property type="nucleotide sequence ID" value="NZ_FOZC01000017.1"/>
</dbReference>
<organism evidence="5 6">
    <name type="scientific">[Clostridium] aminophilum</name>
    <dbReference type="NCBI Taxonomy" id="1526"/>
    <lineage>
        <taxon>Bacteria</taxon>
        <taxon>Bacillati</taxon>
        <taxon>Bacillota</taxon>
        <taxon>Clostridia</taxon>
        <taxon>Lachnospirales</taxon>
        <taxon>Lachnospiraceae</taxon>
    </lineage>
</organism>
<evidence type="ECO:0000313" key="5">
    <source>
        <dbReference type="EMBL" id="SFR89448.1"/>
    </source>
</evidence>
<dbReference type="InterPro" id="IPR038404">
    <property type="entry name" value="TRAP_DctP_sf"/>
</dbReference>
<protein>
    <submittedName>
        <fullName evidence="5">TRAP-type C4-dicarboxylate transport system, substrate-binding protein</fullName>
    </submittedName>
</protein>